<proteinExistence type="predicted"/>
<dbReference type="AlphaFoldDB" id="A0A2V4HWW1"/>
<evidence type="ECO:0000313" key="2">
    <source>
        <dbReference type="Proteomes" id="UP000247620"/>
    </source>
</evidence>
<reference evidence="1 2" key="1">
    <citation type="submission" date="2018-06" db="EMBL/GenBank/DDBJ databases">
        <title>Pseudomonas diversity within urban Lake Michigan freshwaters.</title>
        <authorList>
            <person name="Batrich M."/>
            <person name="Hatzopoulos T."/>
            <person name="Putonti C."/>
        </authorList>
    </citation>
    <scope>NUCLEOTIDE SEQUENCE [LARGE SCALE GENOMIC DNA]</scope>
    <source>
        <strain evidence="1 2">LBp-160603</strain>
    </source>
</reference>
<comment type="caution">
    <text evidence="1">The sequence shown here is derived from an EMBL/GenBank/DDBJ whole genome shotgun (WGS) entry which is preliminary data.</text>
</comment>
<protein>
    <submittedName>
        <fullName evidence="1">Uncharacterized protein</fullName>
    </submittedName>
</protein>
<evidence type="ECO:0000313" key="1">
    <source>
        <dbReference type="EMBL" id="PYB81315.1"/>
    </source>
</evidence>
<organism evidence="1 2">
    <name type="scientific">Pseudomonas soli</name>
    <dbReference type="NCBI Taxonomy" id="1306993"/>
    <lineage>
        <taxon>Bacteria</taxon>
        <taxon>Pseudomonadati</taxon>
        <taxon>Pseudomonadota</taxon>
        <taxon>Gammaproteobacteria</taxon>
        <taxon>Pseudomonadales</taxon>
        <taxon>Pseudomonadaceae</taxon>
        <taxon>Pseudomonas</taxon>
    </lineage>
</organism>
<accession>A0A2V4HWW1</accession>
<dbReference type="RefSeq" id="WP_110700862.1">
    <property type="nucleotide sequence ID" value="NZ_CP151184.1"/>
</dbReference>
<sequence>MNGLTMSLLTSAQVASIPQPVPADRDVAAFQACLVEQAPGAPEQRRGPALAEQQRLQVLAMAMDLLNDSFTVESDT</sequence>
<gene>
    <name evidence="1" type="ORF">DMX07_14420</name>
</gene>
<name>A0A2V4HWW1_9PSED</name>
<dbReference type="Proteomes" id="UP000247620">
    <property type="component" value="Unassembled WGS sequence"/>
</dbReference>
<dbReference type="EMBL" id="QJRO01000008">
    <property type="protein sequence ID" value="PYB81315.1"/>
    <property type="molecule type" value="Genomic_DNA"/>
</dbReference>